<sequence>MQDEEIALHLQQALQNGELKQAESFGKPLAEDAGWEATPEGLRMPFKILKNSGYAPPEVDLFKQRAALAAELQLCADEAQRQALRLQLSELEQKLALRMESLRAHARL</sequence>
<accession>A0ABU3PB86</accession>
<dbReference type="Pfam" id="PF09350">
    <property type="entry name" value="DJC28_CD"/>
    <property type="match status" value="1"/>
</dbReference>
<protein>
    <submittedName>
        <fullName evidence="2">DUF1992 domain-containing protein</fullName>
    </submittedName>
</protein>
<dbReference type="EMBL" id="JAVXZY010000002">
    <property type="protein sequence ID" value="MDT8999026.1"/>
    <property type="molecule type" value="Genomic_DNA"/>
</dbReference>
<evidence type="ECO:0000259" key="1">
    <source>
        <dbReference type="Pfam" id="PF09350"/>
    </source>
</evidence>
<gene>
    <name evidence="2" type="ORF">RQP53_07075</name>
</gene>
<name>A0ABU3PB86_9BURK</name>
<comment type="caution">
    <text evidence="2">The sequence shown here is derived from an EMBL/GenBank/DDBJ whole genome shotgun (WGS) entry which is preliminary data.</text>
</comment>
<feature type="domain" description="DnaJ homologue subfamily C member 28 conserved" evidence="1">
    <location>
        <begin position="10"/>
        <end position="72"/>
    </location>
</feature>
<keyword evidence="3" id="KW-1185">Reference proteome</keyword>
<proteinExistence type="predicted"/>
<dbReference type="Proteomes" id="UP001246372">
    <property type="component" value="Unassembled WGS sequence"/>
</dbReference>
<dbReference type="RefSeq" id="WP_315649516.1">
    <property type="nucleotide sequence ID" value="NZ_JAVXZY010000002.1"/>
</dbReference>
<organism evidence="2 3">
    <name type="scientific">Roseateles aquae</name>
    <dbReference type="NCBI Taxonomy" id="3077235"/>
    <lineage>
        <taxon>Bacteria</taxon>
        <taxon>Pseudomonadati</taxon>
        <taxon>Pseudomonadota</taxon>
        <taxon>Betaproteobacteria</taxon>
        <taxon>Burkholderiales</taxon>
        <taxon>Sphaerotilaceae</taxon>
        <taxon>Roseateles</taxon>
    </lineage>
</organism>
<evidence type="ECO:0000313" key="2">
    <source>
        <dbReference type="EMBL" id="MDT8999026.1"/>
    </source>
</evidence>
<reference evidence="2" key="1">
    <citation type="submission" date="2023-09" db="EMBL/GenBank/DDBJ databases">
        <title>Paucibacter sp. APW11 Genome sequencing and assembly.</title>
        <authorList>
            <person name="Kim I."/>
        </authorList>
    </citation>
    <scope>NUCLEOTIDE SEQUENCE</scope>
    <source>
        <strain evidence="2">APW11</strain>
    </source>
</reference>
<dbReference type="InterPro" id="IPR018961">
    <property type="entry name" value="DnaJ_homolog_subfam-C_membr-28"/>
</dbReference>
<evidence type="ECO:0000313" key="3">
    <source>
        <dbReference type="Proteomes" id="UP001246372"/>
    </source>
</evidence>